<dbReference type="Gene3D" id="1.10.287.770">
    <property type="entry name" value="YojJ-like"/>
    <property type="match status" value="1"/>
</dbReference>
<protein>
    <recommendedName>
        <fullName evidence="3">Spo0E family sporulation regulatory protein-aspartic acid phosphatase</fullName>
    </recommendedName>
</protein>
<evidence type="ECO:0000313" key="2">
    <source>
        <dbReference type="Proteomes" id="UP001595387"/>
    </source>
</evidence>
<evidence type="ECO:0000313" key="1">
    <source>
        <dbReference type="EMBL" id="MFC2948741.1"/>
    </source>
</evidence>
<organism evidence="1 2">
    <name type="scientific">Virgibacillus sediminis</name>
    <dbReference type="NCBI Taxonomy" id="202260"/>
    <lineage>
        <taxon>Bacteria</taxon>
        <taxon>Bacillati</taxon>
        <taxon>Bacillota</taxon>
        <taxon>Bacilli</taxon>
        <taxon>Bacillales</taxon>
        <taxon>Bacillaceae</taxon>
        <taxon>Virgibacillus</taxon>
    </lineage>
</organism>
<dbReference type="EMBL" id="JBHRRZ010000016">
    <property type="protein sequence ID" value="MFC2948741.1"/>
    <property type="molecule type" value="Genomic_DNA"/>
</dbReference>
<accession>A0ABV7A6V8</accession>
<dbReference type="Proteomes" id="UP001595387">
    <property type="component" value="Unassembled WGS sequence"/>
</dbReference>
<dbReference type="RefSeq" id="WP_390306314.1">
    <property type="nucleotide sequence ID" value="NZ_JBHRRZ010000016.1"/>
</dbReference>
<comment type="caution">
    <text evidence="1">The sequence shown here is derived from an EMBL/GenBank/DDBJ whole genome shotgun (WGS) entry which is preliminary data.</text>
</comment>
<reference evidence="2" key="1">
    <citation type="journal article" date="2019" name="Int. J. Syst. Evol. Microbiol.">
        <title>The Global Catalogue of Microorganisms (GCM) 10K type strain sequencing project: providing services to taxonomists for standard genome sequencing and annotation.</title>
        <authorList>
            <consortium name="The Broad Institute Genomics Platform"/>
            <consortium name="The Broad Institute Genome Sequencing Center for Infectious Disease"/>
            <person name="Wu L."/>
            <person name="Ma J."/>
        </authorList>
    </citation>
    <scope>NUCLEOTIDE SEQUENCE [LARGE SCALE GENOMIC DNA]</scope>
    <source>
        <strain evidence="2">KCTC 13193</strain>
    </source>
</reference>
<name>A0ABV7A6V8_9BACI</name>
<gene>
    <name evidence="1" type="ORF">ACFODW_10370</name>
</gene>
<proteinExistence type="predicted"/>
<keyword evidence="2" id="KW-1185">Reference proteome</keyword>
<sequence length="62" mass="7021">MVSREPDISSKMGHDLKNGLLKLSHEIHQVIQTAEASEYSTLHELEDIHQLLHDFQATTAII</sequence>
<evidence type="ECO:0008006" key="3">
    <source>
        <dbReference type="Google" id="ProtNLM"/>
    </source>
</evidence>